<dbReference type="Gene3D" id="1.10.510.10">
    <property type="entry name" value="Transferase(Phosphotransferase) domain 1"/>
    <property type="match status" value="1"/>
</dbReference>
<organism evidence="2 3">
    <name type="scientific">Parachaetomium inaequale</name>
    <dbReference type="NCBI Taxonomy" id="2588326"/>
    <lineage>
        <taxon>Eukaryota</taxon>
        <taxon>Fungi</taxon>
        <taxon>Dikarya</taxon>
        <taxon>Ascomycota</taxon>
        <taxon>Pezizomycotina</taxon>
        <taxon>Sordariomycetes</taxon>
        <taxon>Sordariomycetidae</taxon>
        <taxon>Sordariales</taxon>
        <taxon>Chaetomiaceae</taxon>
        <taxon>Parachaetomium</taxon>
    </lineage>
</organism>
<dbReference type="AlphaFoldDB" id="A0AAN6SME3"/>
<dbReference type="InterPro" id="IPR040976">
    <property type="entry name" value="Pkinase_fungal"/>
</dbReference>
<dbReference type="GO" id="GO:0004672">
    <property type="term" value="F:protein kinase activity"/>
    <property type="evidence" value="ECO:0007669"/>
    <property type="project" value="InterPro"/>
</dbReference>
<name>A0AAN6SME3_9PEZI</name>
<gene>
    <name evidence="2" type="ORF">C8A01DRAFT_50595</name>
</gene>
<comment type="caution">
    <text evidence="2">The sequence shown here is derived from an EMBL/GenBank/DDBJ whole genome shotgun (WGS) entry which is preliminary data.</text>
</comment>
<proteinExistence type="predicted"/>
<feature type="domain" description="Protein kinase" evidence="1">
    <location>
        <begin position="1"/>
        <end position="216"/>
    </location>
</feature>
<dbReference type="SUPFAM" id="SSF56112">
    <property type="entry name" value="Protein kinase-like (PK-like)"/>
    <property type="match status" value="1"/>
</dbReference>
<evidence type="ECO:0000313" key="2">
    <source>
        <dbReference type="EMBL" id="KAK4032667.1"/>
    </source>
</evidence>
<sequence length="216" mass="24868">MEGAKTPIYQASSRSALLAALGGCIKGHESWHKAGILHRDIFPYNLMINEDPENLSWPFFLIDLDSATREQRNGTPGADDKMIGTWVFMAVGVLMREDHSFMHDLESFFWVLFWICIHWYGPGESRVVAEFEMWHDVRAGELAALKKGHVSHEGDFLRAAKRNFTPYYQPMIPWVNKLRKAVFPNGGRWEREDSGLYARMREILEKARKDPNVAAE</sequence>
<dbReference type="PROSITE" id="PS50011">
    <property type="entry name" value="PROTEIN_KINASE_DOM"/>
    <property type="match status" value="1"/>
</dbReference>
<dbReference type="EMBL" id="MU854586">
    <property type="protein sequence ID" value="KAK4032667.1"/>
    <property type="molecule type" value="Genomic_DNA"/>
</dbReference>
<evidence type="ECO:0000313" key="3">
    <source>
        <dbReference type="Proteomes" id="UP001303115"/>
    </source>
</evidence>
<dbReference type="PANTHER" id="PTHR38248">
    <property type="entry name" value="FUNK1 6"/>
    <property type="match status" value="1"/>
</dbReference>
<dbReference type="GO" id="GO:0005524">
    <property type="term" value="F:ATP binding"/>
    <property type="evidence" value="ECO:0007669"/>
    <property type="project" value="InterPro"/>
</dbReference>
<reference evidence="3" key="1">
    <citation type="journal article" date="2023" name="Mol. Phylogenet. Evol.">
        <title>Genome-scale phylogeny and comparative genomics of the fungal order Sordariales.</title>
        <authorList>
            <person name="Hensen N."/>
            <person name="Bonometti L."/>
            <person name="Westerberg I."/>
            <person name="Brannstrom I.O."/>
            <person name="Guillou S."/>
            <person name="Cros-Aarteil S."/>
            <person name="Calhoun S."/>
            <person name="Haridas S."/>
            <person name="Kuo A."/>
            <person name="Mondo S."/>
            <person name="Pangilinan J."/>
            <person name="Riley R."/>
            <person name="LaButti K."/>
            <person name="Andreopoulos B."/>
            <person name="Lipzen A."/>
            <person name="Chen C."/>
            <person name="Yan M."/>
            <person name="Daum C."/>
            <person name="Ng V."/>
            <person name="Clum A."/>
            <person name="Steindorff A."/>
            <person name="Ohm R.A."/>
            <person name="Martin F."/>
            <person name="Silar P."/>
            <person name="Natvig D.O."/>
            <person name="Lalanne C."/>
            <person name="Gautier V."/>
            <person name="Ament-Velasquez S.L."/>
            <person name="Kruys A."/>
            <person name="Hutchinson M.I."/>
            <person name="Powell A.J."/>
            <person name="Barry K."/>
            <person name="Miller A.N."/>
            <person name="Grigoriev I.V."/>
            <person name="Debuchy R."/>
            <person name="Gladieux P."/>
            <person name="Hiltunen Thoren M."/>
            <person name="Johannesson H."/>
        </authorList>
    </citation>
    <scope>NUCLEOTIDE SEQUENCE [LARGE SCALE GENOMIC DNA]</scope>
    <source>
        <strain evidence="3">CBS 284.82</strain>
    </source>
</reference>
<dbReference type="InterPro" id="IPR011009">
    <property type="entry name" value="Kinase-like_dom_sf"/>
</dbReference>
<dbReference type="Proteomes" id="UP001303115">
    <property type="component" value="Unassembled WGS sequence"/>
</dbReference>
<accession>A0AAN6SME3</accession>
<evidence type="ECO:0000259" key="1">
    <source>
        <dbReference type="PROSITE" id="PS50011"/>
    </source>
</evidence>
<dbReference type="PANTHER" id="PTHR38248:SF2">
    <property type="entry name" value="FUNK1 11"/>
    <property type="match status" value="1"/>
</dbReference>
<protein>
    <recommendedName>
        <fullName evidence="1">Protein kinase domain-containing protein</fullName>
    </recommendedName>
</protein>
<dbReference type="InterPro" id="IPR000719">
    <property type="entry name" value="Prot_kinase_dom"/>
</dbReference>
<keyword evidence="3" id="KW-1185">Reference proteome</keyword>
<dbReference type="Pfam" id="PF17667">
    <property type="entry name" value="Pkinase_fungal"/>
    <property type="match status" value="1"/>
</dbReference>